<keyword evidence="2" id="KW-1185">Reference proteome</keyword>
<evidence type="ECO:0000313" key="1">
    <source>
        <dbReference type="EMBL" id="GIY45539.1"/>
    </source>
</evidence>
<evidence type="ECO:0000313" key="2">
    <source>
        <dbReference type="Proteomes" id="UP001054945"/>
    </source>
</evidence>
<accession>A0AAV4TIJ0</accession>
<protein>
    <submittedName>
        <fullName evidence="1">Uncharacterized protein</fullName>
    </submittedName>
</protein>
<reference evidence="1 2" key="1">
    <citation type="submission" date="2021-06" db="EMBL/GenBank/DDBJ databases">
        <title>Caerostris extrusa draft genome.</title>
        <authorList>
            <person name="Kono N."/>
            <person name="Arakawa K."/>
        </authorList>
    </citation>
    <scope>NUCLEOTIDE SEQUENCE [LARGE SCALE GENOMIC DNA]</scope>
</reference>
<dbReference type="EMBL" id="BPLR01011283">
    <property type="protein sequence ID" value="GIY45539.1"/>
    <property type="molecule type" value="Genomic_DNA"/>
</dbReference>
<dbReference type="AlphaFoldDB" id="A0AAV4TIJ0"/>
<gene>
    <name evidence="1" type="ORF">CEXT_207821</name>
</gene>
<name>A0AAV4TIJ0_CAEEX</name>
<proteinExistence type="predicted"/>
<organism evidence="1 2">
    <name type="scientific">Caerostris extrusa</name>
    <name type="common">Bark spider</name>
    <name type="synonym">Caerostris bankana</name>
    <dbReference type="NCBI Taxonomy" id="172846"/>
    <lineage>
        <taxon>Eukaryota</taxon>
        <taxon>Metazoa</taxon>
        <taxon>Ecdysozoa</taxon>
        <taxon>Arthropoda</taxon>
        <taxon>Chelicerata</taxon>
        <taxon>Arachnida</taxon>
        <taxon>Araneae</taxon>
        <taxon>Araneomorphae</taxon>
        <taxon>Entelegynae</taxon>
        <taxon>Araneoidea</taxon>
        <taxon>Araneidae</taxon>
        <taxon>Caerostris</taxon>
    </lineage>
</organism>
<sequence>MSLRHRMKVPEAFHGENTTSRNSLEVQDFLYRHHVIGTAKHTSCRRLGDQRDMGTIARGLGNTTNHQLQTLDVSFADKLLKGPRIPPSYLLKVEGWLSDDL</sequence>
<dbReference type="Proteomes" id="UP001054945">
    <property type="component" value="Unassembled WGS sequence"/>
</dbReference>
<comment type="caution">
    <text evidence="1">The sequence shown here is derived from an EMBL/GenBank/DDBJ whole genome shotgun (WGS) entry which is preliminary data.</text>
</comment>